<dbReference type="NCBIfam" id="TIGR02937">
    <property type="entry name" value="sigma70-ECF"/>
    <property type="match status" value="1"/>
</dbReference>
<evidence type="ECO:0000256" key="3">
    <source>
        <dbReference type="ARBA" id="ARBA00023082"/>
    </source>
</evidence>
<dbReference type="InterPro" id="IPR007627">
    <property type="entry name" value="RNA_pol_sigma70_r2"/>
</dbReference>
<dbReference type="InterPro" id="IPR014284">
    <property type="entry name" value="RNA_pol_sigma-70_dom"/>
</dbReference>
<dbReference type="InterPro" id="IPR013325">
    <property type="entry name" value="RNA_pol_sigma_r2"/>
</dbReference>
<dbReference type="AlphaFoldDB" id="A0A0G1ZJX4"/>
<dbReference type="Pfam" id="PF08281">
    <property type="entry name" value="Sigma70_r4_2"/>
    <property type="match status" value="1"/>
</dbReference>
<evidence type="ECO:0000256" key="4">
    <source>
        <dbReference type="ARBA" id="ARBA00023163"/>
    </source>
</evidence>
<dbReference type="PANTHER" id="PTHR43133">
    <property type="entry name" value="RNA POLYMERASE ECF-TYPE SIGMA FACTO"/>
    <property type="match status" value="1"/>
</dbReference>
<dbReference type="GO" id="GO:0016987">
    <property type="term" value="F:sigma factor activity"/>
    <property type="evidence" value="ECO:0007669"/>
    <property type="project" value="UniProtKB-KW"/>
</dbReference>
<feature type="domain" description="RNA polymerase sigma-70 region 2" evidence="5">
    <location>
        <begin position="40"/>
        <end position="108"/>
    </location>
</feature>
<comment type="caution">
    <text evidence="7">The sequence shown here is derived from an EMBL/GenBank/DDBJ whole genome shotgun (WGS) entry which is preliminary data.</text>
</comment>
<dbReference type="InterPro" id="IPR013249">
    <property type="entry name" value="RNA_pol_sigma70_r4_t2"/>
</dbReference>
<keyword evidence="2" id="KW-0805">Transcription regulation</keyword>
<dbReference type="Gene3D" id="1.10.10.10">
    <property type="entry name" value="Winged helix-like DNA-binding domain superfamily/Winged helix DNA-binding domain"/>
    <property type="match status" value="1"/>
</dbReference>
<dbReference type="CDD" id="cd06171">
    <property type="entry name" value="Sigma70_r4"/>
    <property type="match status" value="1"/>
</dbReference>
<name>A0A0G1ZJX4_9BACT</name>
<reference evidence="7 8" key="1">
    <citation type="journal article" date="2015" name="Nature">
        <title>rRNA introns, odd ribosomes, and small enigmatic genomes across a large radiation of phyla.</title>
        <authorList>
            <person name="Brown C.T."/>
            <person name="Hug L.A."/>
            <person name="Thomas B.C."/>
            <person name="Sharon I."/>
            <person name="Castelle C.J."/>
            <person name="Singh A."/>
            <person name="Wilkins M.J."/>
            <person name="Williams K.H."/>
            <person name="Banfield J.F."/>
        </authorList>
    </citation>
    <scope>NUCLEOTIDE SEQUENCE [LARGE SCALE GENOMIC DNA]</scope>
</reference>
<dbReference type="PANTHER" id="PTHR43133:SF57">
    <property type="entry name" value="RNA POLYMERASE SIGMA-70 FACTOR"/>
    <property type="match status" value="1"/>
</dbReference>
<keyword evidence="3" id="KW-0731">Sigma factor</keyword>
<evidence type="ECO:0000313" key="8">
    <source>
        <dbReference type="Proteomes" id="UP000034846"/>
    </source>
</evidence>
<evidence type="ECO:0000256" key="2">
    <source>
        <dbReference type="ARBA" id="ARBA00023015"/>
    </source>
</evidence>
<protein>
    <submittedName>
        <fullName evidence="7">RNA polymerase, sigma-24 subunit, ECF subfamily</fullName>
    </submittedName>
</protein>
<feature type="domain" description="RNA polymerase sigma factor 70 region 4 type 2" evidence="6">
    <location>
        <begin position="145"/>
        <end position="190"/>
    </location>
</feature>
<dbReference type="GO" id="GO:0003677">
    <property type="term" value="F:DNA binding"/>
    <property type="evidence" value="ECO:0007669"/>
    <property type="project" value="InterPro"/>
</dbReference>
<accession>A0A0G1ZJX4</accession>
<dbReference type="SUPFAM" id="SSF88946">
    <property type="entry name" value="Sigma2 domain of RNA polymerase sigma factors"/>
    <property type="match status" value="1"/>
</dbReference>
<dbReference type="InterPro" id="IPR039425">
    <property type="entry name" value="RNA_pol_sigma-70-like"/>
</dbReference>
<dbReference type="Proteomes" id="UP000034846">
    <property type="component" value="Unassembled WGS sequence"/>
</dbReference>
<evidence type="ECO:0000256" key="1">
    <source>
        <dbReference type="ARBA" id="ARBA00010641"/>
    </source>
</evidence>
<evidence type="ECO:0000259" key="5">
    <source>
        <dbReference type="Pfam" id="PF04542"/>
    </source>
</evidence>
<organism evidence="7 8">
    <name type="scientific">Candidatus Uhrbacteria bacterium GW2011_GWD2_52_7</name>
    <dbReference type="NCBI Taxonomy" id="1618989"/>
    <lineage>
        <taxon>Bacteria</taxon>
        <taxon>Candidatus Uhriibacteriota</taxon>
    </lineage>
</organism>
<dbReference type="Gene3D" id="1.10.1740.10">
    <property type="match status" value="1"/>
</dbReference>
<gene>
    <name evidence="7" type="ORF">UY72_C0075G0001</name>
</gene>
<dbReference type="Pfam" id="PF04542">
    <property type="entry name" value="Sigma70_r2"/>
    <property type="match status" value="1"/>
</dbReference>
<evidence type="ECO:0000259" key="6">
    <source>
        <dbReference type="Pfam" id="PF08281"/>
    </source>
</evidence>
<keyword evidence="4" id="KW-0804">Transcription</keyword>
<proteinExistence type="inferred from homology"/>
<sequence length="200" mass="23272">MRMAVTFSYLSRLLFMKKVKSRIIVQRIQKGKDADAFAEIYDAYVQKMYRFISFKVGNRHVAEDITSDLFLKLWEYLTIGKSGEIQSLNGLIYRMARNLVVDYYRKHAAAQECAVEDILHLSDGVDISEKVHLDIEVANMLTHVRTLKQEYQEVILLRYIEELSIKEIAEVMQKKRGTVRVTLHRATKTLQELLSSQHSS</sequence>
<dbReference type="InterPro" id="IPR013324">
    <property type="entry name" value="RNA_pol_sigma_r3/r4-like"/>
</dbReference>
<dbReference type="SUPFAM" id="SSF88659">
    <property type="entry name" value="Sigma3 and sigma4 domains of RNA polymerase sigma factors"/>
    <property type="match status" value="1"/>
</dbReference>
<comment type="similarity">
    <text evidence="1">Belongs to the sigma-70 factor family. ECF subfamily.</text>
</comment>
<dbReference type="InterPro" id="IPR036388">
    <property type="entry name" value="WH-like_DNA-bd_sf"/>
</dbReference>
<evidence type="ECO:0000313" key="7">
    <source>
        <dbReference type="EMBL" id="KKW28342.1"/>
    </source>
</evidence>
<dbReference type="EMBL" id="LCRD01000075">
    <property type="protein sequence ID" value="KKW28342.1"/>
    <property type="molecule type" value="Genomic_DNA"/>
</dbReference>
<dbReference type="GO" id="GO:0006352">
    <property type="term" value="P:DNA-templated transcription initiation"/>
    <property type="evidence" value="ECO:0007669"/>
    <property type="project" value="InterPro"/>
</dbReference>